<dbReference type="InterPro" id="IPR012336">
    <property type="entry name" value="Thioredoxin-like_fold"/>
</dbReference>
<dbReference type="Proteomes" id="UP000272025">
    <property type="component" value="Unassembled WGS sequence"/>
</dbReference>
<dbReference type="OrthoDB" id="198787at2759"/>
<name>A0A3N2PLC2_SODAK</name>
<gene>
    <name evidence="3" type="ORF">SODALDRAFT_300717</name>
</gene>
<evidence type="ECO:0000259" key="2">
    <source>
        <dbReference type="Pfam" id="PF17172"/>
    </source>
</evidence>
<dbReference type="GeneID" id="39577365"/>
<dbReference type="STRING" id="1314773.A0A3N2PLC2"/>
<accession>A0A3N2PLC2</accession>
<evidence type="ECO:0000313" key="4">
    <source>
        <dbReference type="Proteomes" id="UP000272025"/>
    </source>
</evidence>
<evidence type="ECO:0000256" key="1">
    <source>
        <dbReference type="SAM" id="MobiDB-lite"/>
    </source>
</evidence>
<sequence length="327" mass="35411">MPDSRAPPAPTRLLAVPGPIAALFNRVPLAVYPPNDLPLRSPSSETHRDTPILYVFTTPDGARTGAPSFNPSCLKWQTVLKIARLPFSTAPSTNHASPTGALPFLLPPPSAIPSNNLPIPSGDTLFNHVLAHAPSPVPRSLAEPLSTRQEAYLSLLDARLRPAFLYSLYLTPANTPVLSALYVDPTSSAFFVRATLLRQVRHAAESEILKTTRRGFLDVEALYADAQSAFAALETLLLQGISASKTDADETKTGGPTSAPFFSSSDDDDDDDEEEAGLFDAEVFAYTNIILDQALCWNDTRLADLLRRFPGLVAHRERMLATYFGVA</sequence>
<reference evidence="3 4" key="1">
    <citation type="journal article" date="2018" name="Mol. Ecol.">
        <title>The obligate alkalophilic soda-lake fungus Sodiomyces alkalinus has shifted to a protein diet.</title>
        <authorList>
            <person name="Grum-Grzhimaylo A.A."/>
            <person name="Falkoski D.L."/>
            <person name="van den Heuvel J."/>
            <person name="Valero-Jimenez C.A."/>
            <person name="Min B."/>
            <person name="Choi I.G."/>
            <person name="Lipzen A."/>
            <person name="Daum C.G."/>
            <person name="Aanen D.K."/>
            <person name="Tsang A."/>
            <person name="Henrissat B."/>
            <person name="Bilanenko E.N."/>
            <person name="de Vries R.P."/>
            <person name="van Kan J.A.L."/>
            <person name="Grigoriev I.V."/>
            <person name="Debets A.J.M."/>
        </authorList>
    </citation>
    <scope>NUCLEOTIDE SEQUENCE [LARGE SCALE GENOMIC DNA]</scope>
    <source>
        <strain evidence="3 4">F11</strain>
    </source>
</reference>
<dbReference type="AlphaFoldDB" id="A0A3N2PLC2"/>
<dbReference type="Pfam" id="PF17172">
    <property type="entry name" value="GST_N_4"/>
    <property type="match status" value="1"/>
</dbReference>
<dbReference type="InterPro" id="IPR050931">
    <property type="entry name" value="Mito_Protein_Transport_Metaxin"/>
</dbReference>
<feature type="domain" description="Thioredoxin-like fold" evidence="2">
    <location>
        <begin position="71"/>
        <end position="174"/>
    </location>
</feature>
<dbReference type="PANTHER" id="PTHR12289">
    <property type="entry name" value="METAXIN RELATED"/>
    <property type="match status" value="1"/>
</dbReference>
<keyword evidence="4" id="KW-1185">Reference proteome</keyword>
<dbReference type="RefSeq" id="XP_028463128.1">
    <property type="nucleotide sequence ID" value="XM_028608887.1"/>
</dbReference>
<feature type="region of interest" description="Disordered" evidence="1">
    <location>
        <begin position="246"/>
        <end position="273"/>
    </location>
</feature>
<dbReference type="PANTHER" id="PTHR12289:SF44">
    <property type="entry name" value="OUTER MEMBRANE PROTEIN (SAM35), PUTATIVE (AFU_ORTHOLOGUE AFUA_1G13180)-RELATED"/>
    <property type="match status" value="1"/>
</dbReference>
<proteinExistence type="predicted"/>
<dbReference type="GO" id="GO:0001401">
    <property type="term" value="C:SAM complex"/>
    <property type="evidence" value="ECO:0007669"/>
    <property type="project" value="TreeGrafter"/>
</dbReference>
<protein>
    <recommendedName>
        <fullName evidence="2">Thioredoxin-like fold domain-containing protein</fullName>
    </recommendedName>
</protein>
<evidence type="ECO:0000313" key="3">
    <source>
        <dbReference type="EMBL" id="ROT35322.1"/>
    </source>
</evidence>
<dbReference type="GO" id="GO:0007005">
    <property type="term" value="P:mitochondrion organization"/>
    <property type="evidence" value="ECO:0007669"/>
    <property type="project" value="TreeGrafter"/>
</dbReference>
<organism evidence="3 4">
    <name type="scientific">Sodiomyces alkalinus (strain CBS 110278 / VKM F-3762 / F11)</name>
    <name type="common">Alkaliphilic filamentous fungus</name>
    <dbReference type="NCBI Taxonomy" id="1314773"/>
    <lineage>
        <taxon>Eukaryota</taxon>
        <taxon>Fungi</taxon>
        <taxon>Dikarya</taxon>
        <taxon>Ascomycota</taxon>
        <taxon>Pezizomycotina</taxon>
        <taxon>Sordariomycetes</taxon>
        <taxon>Hypocreomycetidae</taxon>
        <taxon>Glomerellales</taxon>
        <taxon>Plectosphaerellaceae</taxon>
        <taxon>Sodiomyces</taxon>
    </lineage>
</organism>
<dbReference type="EMBL" id="ML119061">
    <property type="protein sequence ID" value="ROT35322.1"/>
    <property type="molecule type" value="Genomic_DNA"/>
</dbReference>